<evidence type="ECO:0000313" key="2">
    <source>
        <dbReference type="EMBL" id="KKK37763.1"/>
    </source>
</evidence>
<evidence type="ECO:0000313" key="3">
    <source>
        <dbReference type="Proteomes" id="UP000034166"/>
    </source>
</evidence>
<dbReference type="Pfam" id="PF26372">
    <property type="entry name" value="DUF8096"/>
    <property type="match status" value="1"/>
</dbReference>
<proteinExistence type="predicted"/>
<protein>
    <recommendedName>
        <fullName evidence="1">DUF8096 domain-containing protein</fullName>
    </recommendedName>
</protein>
<dbReference type="EMBL" id="LAYY01000012">
    <property type="protein sequence ID" value="KKK37763.1"/>
    <property type="molecule type" value="Genomic_DNA"/>
</dbReference>
<accession>A0A0M2SUE0</accession>
<sequence>MEAFDMEKGETQYDLDKIYDYNEMPDKVSGRCDNCGNALFKSSVKDFVFLRECRQCGMKKRI</sequence>
<keyword evidence="3" id="KW-1185">Reference proteome</keyword>
<comment type="caution">
    <text evidence="2">The sequence shown here is derived from an EMBL/GenBank/DDBJ whole genome shotgun (WGS) entry which is preliminary data.</text>
</comment>
<dbReference type="Proteomes" id="UP000034166">
    <property type="component" value="Unassembled WGS sequence"/>
</dbReference>
<organism evidence="2 3">
    <name type="scientific">Mesobacillus campisalis</name>
    <dbReference type="NCBI Taxonomy" id="1408103"/>
    <lineage>
        <taxon>Bacteria</taxon>
        <taxon>Bacillati</taxon>
        <taxon>Bacillota</taxon>
        <taxon>Bacilli</taxon>
        <taxon>Bacillales</taxon>
        <taxon>Bacillaceae</taxon>
        <taxon>Mesobacillus</taxon>
    </lineage>
</organism>
<gene>
    <name evidence="2" type="ORF">WQ57_12465</name>
</gene>
<reference evidence="2 3" key="1">
    <citation type="submission" date="2015-04" db="EMBL/GenBank/DDBJ databases">
        <title>Taxonomic description and genome sequence of Bacillus campisalis sp. nov., a novel member of the genus Bacillus isolated from solar saltern.</title>
        <authorList>
            <person name="Mathan Kumar R."/>
            <person name="Kaur G."/>
            <person name="Kumar A."/>
            <person name="Singh N.K."/>
            <person name="Kaur N."/>
            <person name="Kumar N."/>
            <person name="Mayilraj S."/>
        </authorList>
    </citation>
    <scope>NUCLEOTIDE SEQUENCE [LARGE SCALE GENOMIC DNA]</scope>
    <source>
        <strain evidence="2 3">SA2-6</strain>
    </source>
</reference>
<dbReference type="OrthoDB" id="2679802at2"/>
<dbReference type="InterPro" id="IPR058409">
    <property type="entry name" value="DUF8096"/>
</dbReference>
<evidence type="ECO:0000259" key="1">
    <source>
        <dbReference type="Pfam" id="PF26372"/>
    </source>
</evidence>
<name>A0A0M2SUE0_9BACI</name>
<dbReference type="PATRIC" id="fig|1408103.3.peg.2810"/>
<dbReference type="AlphaFoldDB" id="A0A0M2SUE0"/>
<feature type="domain" description="DUF8096" evidence="1">
    <location>
        <begin position="17"/>
        <end position="60"/>
    </location>
</feature>